<reference evidence="1 2" key="1">
    <citation type="submission" date="2008-12" db="EMBL/GenBank/DDBJ databases">
        <authorList>
            <person name="Fulton L."/>
            <person name="Clifton S."/>
            <person name="Fulton B."/>
            <person name="Xu J."/>
            <person name="Minx P."/>
            <person name="Pepin K.H."/>
            <person name="Johnson M."/>
            <person name="Bhonagiri V."/>
            <person name="Nash W.E."/>
            <person name="Mardis E.R."/>
            <person name="Wilson R.K."/>
        </authorList>
    </citation>
    <scope>NUCLEOTIDE SEQUENCE [LARGE SCALE GENOMIC DNA]</scope>
    <source>
        <strain evidence="1 2">DSM 14838</strain>
    </source>
</reference>
<evidence type="ECO:0000313" key="1">
    <source>
        <dbReference type="EMBL" id="EEF91190.1"/>
    </source>
</evidence>
<accession>E2NA60</accession>
<name>E2NA60_9BACE</name>
<dbReference type="HOGENOM" id="CLU_3246941_0_0_10"/>
<protein>
    <submittedName>
        <fullName evidence="1">Uncharacterized protein</fullName>
    </submittedName>
</protein>
<comment type="caution">
    <text evidence="1">The sequence shown here is derived from an EMBL/GenBank/DDBJ whole genome shotgun (WGS) entry which is preliminary data.</text>
</comment>
<dbReference type="AlphaFoldDB" id="E2NA60"/>
<reference evidence="1 2" key="2">
    <citation type="submission" date="2009-01" db="EMBL/GenBank/DDBJ databases">
        <title>Draft genome sequence of Bacteroides cellulosilyticus (DSM 14838).</title>
        <authorList>
            <person name="Sudarsanam P."/>
            <person name="Ley R."/>
            <person name="Guruge J."/>
            <person name="Turnbaugh P.J."/>
            <person name="Mahowald M."/>
            <person name="Liep D."/>
            <person name="Gordon J."/>
        </authorList>
    </citation>
    <scope>NUCLEOTIDE SEQUENCE [LARGE SCALE GENOMIC DNA]</scope>
    <source>
        <strain evidence="1 2">DSM 14838</strain>
    </source>
</reference>
<gene>
    <name evidence="1" type="ORF">BACCELL_01163</name>
</gene>
<organism evidence="1 2">
    <name type="scientific">Bacteroides cellulosilyticus DSM 14838</name>
    <dbReference type="NCBI Taxonomy" id="537012"/>
    <lineage>
        <taxon>Bacteria</taxon>
        <taxon>Pseudomonadati</taxon>
        <taxon>Bacteroidota</taxon>
        <taxon>Bacteroidia</taxon>
        <taxon>Bacteroidales</taxon>
        <taxon>Bacteroidaceae</taxon>
        <taxon>Bacteroides</taxon>
    </lineage>
</organism>
<dbReference type="Proteomes" id="UP000003711">
    <property type="component" value="Unassembled WGS sequence"/>
</dbReference>
<proteinExistence type="predicted"/>
<evidence type="ECO:0000313" key="2">
    <source>
        <dbReference type="Proteomes" id="UP000003711"/>
    </source>
</evidence>
<sequence>MQVNILQEYSIGVYAAIAINRYIALTQKDFSIVLYKKEAAYS</sequence>
<dbReference type="EMBL" id="ACCH01000110">
    <property type="protein sequence ID" value="EEF91190.1"/>
    <property type="molecule type" value="Genomic_DNA"/>
</dbReference>